<proteinExistence type="predicted"/>
<dbReference type="Pfam" id="PF00079">
    <property type="entry name" value="Serpin"/>
    <property type="match status" value="1"/>
</dbReference>
<evidence type="ECO:0000259" key="1">
    <source>
        <dbReference type="Pfam" id="PF00079"/>
    </source>
</evidence>
<dbReference type="InterPro" id="IPR036186">
    <property type="entry name" value="Serpin_sf"/>
</dbReference>
<dbReference type="SUPFAM" id="SSF56574">
    <property type="entry name" value="Serpins"/>
    <property type="match status" value="1"/>
</dbReference>
<dbReference type="AlphaFoldDB" id="A0A915PE48"/>
<protein>
    <recommendedName>
        <fullName evidence="1">Serpin domain-containing protein</fullName>
    </recommendedName>
</protein>
<evidence type="ECO:0000313" key="3">
    <source>
        <dbReference type="WBParaSite" id="sdigi.contig1171.g10249.t1"/>
    </source>
</evidence>
<sequence length="77" mass="9258">MSSRLGANEYEVRLYFAKLLAITDNVRNENYTLTIANRFYLRKDSSAKESFSRILQYYYEEELRNFEFAKKKQLVKA</sequence>
<dbReference type="Proteomes" id="UP000887581">
    <property type="component" value="Unplaced"/>
</dbReference>
<organism evidence="2 3">
    <name type="scientific">Setaria digitata</name>
    <dbReference type="NCBI Taxonomy" id="48799"/>
    <lineage>
        <taxon>Eukaryota</taxon>
        <taxon>Metazoa</taxon>
        <taxon>Ecdysozoa</taxon>
        <taxon>Nematoda</taxon>
        <taxon>Chromadorea</taxon>
        <taxon>Rhabditida</taxon>
        <taxon>Spirurina</taxon>
        <taxon>Spiruromorpha</taxon>
        <taxon>Filarioidea</taxon>
        <taxon>Setariidae</taxon>
        <taxon>Setaria</taxon>
    </lineage>
</organism>
<dbReference type="InterPro" id="IPR042178">
    <property type="entry name" value="Serpin_sf_1"/>
</dbReference>
<evidence type="ECO:0000313" key="2">
    <source>
        <dbReference type="Proteomes" id="UP000887581"/>
    </source>
</evidence>
<name>A0A915PE48_9BILA</name>
<dbReference type="WBParaSite" id="sdigi.contig1171.g10249.t1">
    <property type="protein sequence ID" value="sdigi.contig1171.g10249.t1"/>
    <property type="gene ID" value="sdigi.contig1171.g10249"/>
</dbReference>
<feature type="domain" description="Serpin" evidence="1">
    <location>
        <begin position="10"/>
        <end position="73"/>
    </location>
</feature>
<dbReference type="InterPro" id="IPR023796">
    <property type="entry name" value="Serpin_dom"/>
</dbReference>
<keyword evidence="2" id="KW-1185">Reference proteome</keyword>
<reference evidence="3" key="1">
    <citation type="submission" date="2022-11" db="UniProtKB">
        <authorList>
            <consortium name="WormBaseParasite"/>
        </authorList>
    </citation>
    <scope>IDENTIFICATION</scope>
</reference>
<dbReference type="Gene3D" id="3.30.497.10">
    <property type="entry name" value="Antithrombin, subunit I, domain 2"/>
    <property type="match status" value="1"/>
</dbReference>
<accession>A0A915PE48</accession>